<reference evidence="10 11" key="1">
    <citation type="submission" date="2017-04" db="EMBL/GenBank/DDBJ databases">
        <title>Draft genome sequence of Marssonina coronaria NL1: causal agent of apple blotch.</title>
        <authorList>
            <person name="Cheng Q."/>
        </authorList>
    </citation>
    <scope>NUCLEOTIDE SEQUENCE [LARGE SCALE GENOMIC DNA]</scope>
    <source>
        <strain evidence="10 11">NL1</strain>
    </source>
</reference>
<dbReference type="SUPFAM" id="SSF144083">
    <property type="entry name" value="Magnesium transport protein CorA, transmembrane region"/>
    <property type="match status" value="1"/>
</dbReference>
<dbReference type="InterPro" id="IPR002523">
    <property type="entry name" value="MgTranspt_CorA/ZnTranspt_ZntB"/>
</dbReference>
<evidence type="ECO:0000256" key="1">
    <source>
        <dbReference type="ARBA" id="ARBA00004141"/>
    </source>
</evidence>
<dbReference type="InterPro" id="IPR051637">
    <property type="entry name" value="Ank_repeat_dom-contain_49"/>
</dbReference>
<comment type="subcellular location">
    <subcellularLocation>
        <location evidence="1">Membrane</location>
        <topology evidence="1">Multi-pass membrane protein</topology>
    </subcellularLocation>
</comment>
<keyword evidence="11" id="KW-1185">Reference proteome</keyword>
<dbReference type="GO" id="GO:0046873">
    <property type="term" value="F:metal ion transmembrane transporter activity"/>
    <property type="evidence" value="ECO:0007669"/>
    <property type="project" value="InterPro"/>
</dbReference>
<dbReference type="PANTHER" id="PTHR24180:SF45">
    <property type="entry name" value="POLY [ADP-RIBOSE] POLYMERASE TANKYRASE"/>
    <property type="match status" value="1"/>
</dbReference>
<feature type="repeat" description="ANK" evidence="7">
    <location>
        <begin position="121"/>
        <end position="153"/>
    </location>
</feature>
<dbReference type="InterPro" id="IPR002110">
    <property type="entry name" value="Ankyrin_rpt"/>
</dbReference>
<evidence type="ECO:0000256" key="3">
    <source>
        <dbReference type="ARBA" id="ARBA00022737"/>
    </source>
</evidence>
<accession>A0A218Z2W8</accession>
<proteinExistence type="predicted"/>
<dbReference type="PROSITE" id="PS50297">
    <property type="entry name" value="ANK_REP_REGION"/>
    <property type="match status" value="6"/>
</dbReference>
<dbReference type="InterPro" id="IPR045863">
    <property type="entry name" value="CorA_TM1_TM2"/>
</dbReference>
<feature type="repeat" description="ANK" evidence="7">
    <location>
        <begin position="297"/>
        <end position="321"/>
    </location>
</feature>
<dbReference type="EMBL" id="MZNU01000240">
    <property type="protein sequence ID" value="OWP02308.1"/>
    <property type="molecule type" value="Genomic_DNA"/>
</dbReference>
<dbReference type="GO" id="GO:0016020">
    <property type="term" value="C:membrane"/>
    <property type="evidence" value="ECO:0007669"/>
    <property type="project" value="UniProtKB-SubCell"/>
</dbReference>
<keyword evidence="3" id="KW-0677">Repeat</keyword>
<evidence type="ECO:0000256" key="5">
    <source>
        <dbReference type="ARBA" id="ARBA00023043"/>
    </source>
</evidence>
<gene>
    <name evidence="10" type="ORF">B2J93_1270</name>
</gene>
<name>A0A218Z2W8_9HELO</name>
<dbReference type="PRINTS" id="PR01415">
    <property type="entry name" value="ANKYRIN"/>
</dbReference>
<evidence type="ECO:0000256" key="9">
    <source>
        <dbReference type="SAM" id="Phobius"/>
    </source>
</evidence>
<dbReference type="Pfam" id="PF00023">
    <property type="entry name" value="Ank"/>
    <property type="match status" value="2"/>
</dbReference>
<evidence type="ECO:0000256" key="7">
    <source>
        <dbReference type="PROSITE-ProRule" id="PRU00023"/>
    </source>
</evidence>
<sequence length="1141" mass="129380">MEAAGERFSRSRSRSSDHNERLEPHLLRAAESNDVDKLRQIIDWAKQKNQLNENFLRIGLVRSAEKGKIGATQYLLAEGARPDGASGNRLSPLFKAVERNHIGIVHLLLEHGANAETADKKGRTALMTAAWQNHWHILNSLIVKGADVNAKDERGRNVLHNLGADKQCNWGDSVIELLLKENIHIDGEQGQDKLGRSPLHWACATGKTHLAELLLTRSRFPRASVHAAEFRGKTSLHLAAAHGWDDIVELLLRHGGDITAKSDGGWTPLHNACEVGCENIVRILVGAGSDINAKLLNGMTPLHLAAQGGHLAVVKCLLERNDIKRAARDTFGSTPFLRAAQNRHKDIVNLLAPFNHMESLSEDALGASNGFNATIVDFGNFHNENRVKRPTVYELLYGRDPVNPRKPKMTILPNDDKASHFRWIHLPANNMAWIEVLLTKMFIEEGSSDVEGFKALERSFSHQHRGQQSHSHFMRPLCQSSTRAARVSSSNHETRDEKSPPKITINGAHTRDSPKPMSRSSVSREDSNDFSKASHGKENHKEKGKKTQAKGNKSPKPNDTPGKGKDTPRRTNQPGDARGPSTPTRREPTQPKANVFTFMPYLHFESTRRRQEMQEAIERAEAMRLPLCQYPGKSATHDEMLIRAHLATSTVSLHVRRTLDQFFYHNIDTKSRDQDQVVYRYQLKSKDQVESDLDPKIVMVDQLWMWVLGRDLIVTSFPQRWQQPKNDPLNVLDSVIEDINSKTREPVKSVYDLAMIITGRCTGVFDRHRMGDDEYQFLDMFESSIGSATDRETVLFKEFNEASAQASVWLQHHRRPHRFSRFIEHGTTEAEMKHETDYKDWDKEEEKFRMEELMRNPPFIDKLLDIGQETNLLAETKDIRDELNMIAKVLDDQKNVLPDLQDAVSEIYGDEHKSQQEVKKRFRDQLKTIDVHLKDIERMDRQAERIYKSITDMLDLKQKHANAFEARFARDQAAGTARQSQTIMVFTIVTIVFLPLSFIAAFFAINIREFPRSDAGPSLPLGYVSKYMFGIGFAVSIPLIVVALSLDDIGHLFRRARRSFTQRRLRQERAAIGGPGEGSLDMLHFAQALSVARSTRKSVETEWVHERFSTSTRQAPVARPEAKQKATGFRMKRVSGDLERG</sequence>
<comment type="caution">
    <text evidence="10">The sequence shown here is derived from an EMBL/GenBank/DDBJ whole genome shotgun (WGS) entry which is preliminary data.</text>
</comment>
<organism evidence="10 11">
    <name type="scientific">Diplocarpon coronariae</name>
    <dbReference type="NCBI Taxonomy" id="2795749"/>
    <lineage>
        <taxon>Eukaryota</taxon>
        <taxon>Fungi</taxon>
        <taxon>Dikarya</taxon>
        <taxon>Ascomycota</taxon>
        <taxon>Pezizomycotina</taxon>
        <taxon>Leotiomycetes</taxon>
        <taxon>Helotiales</taxon>
        <taxon>Drepanopezizaceae</taxon>
        <taxon>Diplocarpon</taxon>
    </lineage>
</organism>
<dbReference type="InParanoid" id="A0A218Z2W8"/>
<evidence type="ECO:0000256" key="2">
    <source>
        <dbReference type="ARBA" id="ARBA00022692"/>
    </source>
</evidence>
<dbReference type="Pfam" id="PF01544">
    <property type="entry name" value="CorA"/>
    <property type="match status" value="1"/>
</dbReference>
<dbReference type="InterPro" id="IPR036770">
    <property type="entry name" value="Ankyrin_rpt-contain_sf"/>
</dbReference>
<dbReference type="Proteomes" id="UP000242519">
    <property type="component" value="Unassembled WGS sequence"/>
</dbReference>
<keyword evidence="4 9" id="KW-1133">Transmembrane helix</keyword>
<dbReference type="Gene3D" id="1.25.40.20">
    <property type="entry name" value="Ankyrin repeat-containing domain"/>
    <property type="match status" value="3"/>
</dbReference>
<evidence type="ECO:0000256" key="8">
    <source>
        <dbReference type="SAM" id="MobiDB-lite"/>
    </source>
</evidence>
<dbReference type="Gene3D" id="1.20.58.340">
    <property type="entry name" value="Magnesium transport protein CorA, transmembrane region"/>
    <property type="match status" value="1"/>
</dbReference>
<feature type="repeat" description="ANK" evidence="7">
    <location>
        <begin position="88"/>
        <end position="120"/>
    </location>
</feature>
<evidence type="ECO:0000256" key="6">
    <source>
        <dbReference type="ARBA" id="ARBA00023136"/>
    </source>
</evidence>
<feature type="repeat" description="ANK" evidence="7">
    <location>
        <begin position="231"/>
        <end position="263"/>
    </location>
</feature>
<protein>
    <submittedName>
        <fullName evidence="10">Uncharacterized protein</fullName>
    </submittedName>
</protein>
<feature type="transmembrane region" description="Helical" evidence="9">
    <location>
        <begin position="983"/>
        <end position="1007"/>
    </location>
</feature>
<feature type="region of interest" description="Disordered" evidence="8">
    <location>
        <begin position="1119"/>
        <end position="1141"/>
    </location>
</feature>
<feature type="region of interest" description="Disordered" evidence="8">
    <location>
        <begin position="461"/>
        <end position="595"/>
    </location>
</feature>
<keyword evidence="5 7" id="KW-0040">ANK repeat</keyword>
<feature type="region of interest" description="Disordered" evidence="8">
    <location>
        <begin position="1"/>
        <end position="25"/>
    </location>
</feature>
<dbReference type="PANTHER" id="PTHR24180">
    <property type="entry name" value="CYCLIN-DEPENDENT KINASE INHIBITOR 2C-RELATED"/>
    <property type="match status" value="1"/>
</dbReference>
<dbReference type="SUPFAM" id="SSF48403">
    <property type="entry name" value="Ankyrin repeat"/>
    <property type="match status" value="1"/>
</dbReference>
<evidence type="ECO:0000256" key="4">
    <source>
        <dbReference type="ARBA" id="ARBA00022989"/>
    </source>
</evidence>
<evidence type="ECO:0000313" key="11">
    <source>
        <dbReference type="Proteomes" id="UP000242519"/>
    </source>
</evidence>
<dbReference type="SMART" id="SM00248">
    <property type="entry name" value="ANK"/>
    <property type="match status" value="7"/>
</dbReference>
<evidence type="ECO:0000313" key="10">
    <source>
        <dbReference type="EMBL" id="OWP02308.1"/>
    </source>
</evidence>
<keyword evidence="2 9" id="KW-0812">Transmembrane</keyword>
<dbReference type="Pfam" id="PF12796">
    <property type="entry name" value="Ank_2"/>
    <property type="match status" value="2"/>
</dbReference>
<feature type="repeat" description="ANK" evidence="7">
    <location>
        <begin position="264"/>
        <end position="296"/>
    </location>
</feature>
<dbReference type="OrthoDB" id="341259at2759"/>
<dbReference type="STRING" id="503106.A0A218Z2W8"/>
<feature type="transmembrane region" description="Helical" evidence="9">
    <location>
        <begin position="1027"/>
        <end position="1046"/>
    </location>
</feature>
<keyword evidence="6 9" id="KW-0472">Membrane</keyword>
<dbReference type="AlphaFoldDB" id="A0A218Z2W8"/>
<dbReference type="PROSITE" id="PS50088">
    <property type="entry name" value="ANK_REPEAT"/>
    <property type="match status" value="6"/>
</dbReference>
<feature type="compositionally biased region" description="Polar residues" evidence="8">
    <location>
        <begin position="478"/>
        <end position="491"/>
    </location>
</feature>
<feature type="repeat" description="ANK" evidence="7">
    <location>
        <begin position="194"/>
        <end position="215"/>
    </location>
</feature>